<evidence type="ECO:0000256" key="1">
    <source>
        <dbReference type="PROSITE-ProRule" id="PRU00175"/>
    </source>
</evidence>
<keyword evidence="3" id="KW-0732">Signal</keyword>
<keyword evidence="1" id="KW-0479">Metal-binding</keyword>
<dbReference type="CDD" id="cd16454">
    <property type="entry name" value="RING-H2_PA-TM-RING"/>
    <property type="match status" value="1"/>
</dbReference>
<evidence type="ECO:0000313" key="5">
    <source>
        <dbReference type="EMBL" id="CAJ1411100.1"/>
    </source>
</evidence>
<feature type="transmembrane region" description="Helical" evidence="2">
    <location>
        <begin position="230"/>
        <end position="250"/>
    </location>
</feature>
<keyword evidence="1" id="KW-0863">Zinc-finger</keyword>
<dbReference type="InterPro" id="IPR001841">
    <property type="entry name" value="Znf_RING"/>
</dbReference>
<sequence>MAVACLWPFLCFTVASAVIHHTAQTTSSTRAKWKVEDVPNPMKNPEQCGLNASGYICDPDGMLTNDQRQGIEQALVNISQQTRVACPDGNRSYQAAVLVVESVASSEWLGWWDKERTGEAFAHKVGDAWGLGNSGCDNGVMLFLSINDRMFYLKTAKRTREVLTDGMADVILSNMRPMLKSGKTGGAIMEGVTEISLALQGHTIPVHHSIGEYFAWSILALVFCCHLPQFIAFFMLVLATLLAVVLYPFAKLADAVTACWRSRSKAQAEEDLQRVQKELERDEFNQSMCPICLEDFEDDAKSGKSIDKLECKHCFHEACIKPWLQAHSSCPLCRCDVDAHLSAEDRKKPEDYRRRLRFYLSRLSARYPSTFVQSGPTYYQNDGMYFVYVPRPERSLKPRLHPDEPKETDEDVAEHLQGAVEASFRLKRLLSEDLKAAITNHREGVKRPRFEQPRAGQEESARIDRILRKWGLQGESVVRHVLEGLSLFELKELDTSGYYPDTTNEWRGPAELSAVHIAQMREMLGPSGSAVDAIQAFRAHWNLDGTQEVRLRLLCHKDVRYVMRHYDGTRPLEEIMEEAKPKEPLKGLAEGAAPSFPSGSKAIGRYYRLEIIDPTTDAVVFGDANLSFALNLARHRKALGHVGRVIATTFENLEPPGTNSGGTVSAA</sequence>
<evidence type="ECO:0000259" key="4">
    <source>
        <dbReference type="PROSITE" id="PS50089"/>
    </source>
</evidence>
<dbReference type="GO" id="GO:0005892">
    <property type="term" value="C:acetylcholine-gated channel complex"/>
    <property type="evidence" value="ECO:0007669"/>
    <property type="project" value="InterPro"/>
</dbReference>
<keyword evidence="2" id="KW-0472">Membrane</keyword>
<feature type="domain" description="RING-type" evidence="4">
    <location>
        <begin position="289"/>
        <end position="334"/>
    </location>
</feature>
<evidence type="ECO:0000313" key="6">
    <source>
        <dbReference type="Proteomes" id="UP001178507"/>
    </source>
</evidence>
<organism evidence="5 6">
    <name type="scientific">Effrenium voratum</name>
    <dbReference type="NCBI Taxonomy" id="2562239"/>
    <lineage>
        <taxon>Eukaryota</taxon>
        <taxon>Sar</taxon>
        <taxon>Alveolata</taxon>
        <taxon>Dinophyceae</taxon>
        <taxon>Suessiales</taxon>
        <taxon>Symbiodiniaceae</taxon>
        <taxon>Effrenium</taxon>
    </lineage>
</organism>
<evidence type="ECO:0000256" key="2">
    <source>
        <dbReference type="SAM" id="Phobius"/>
    </source>
</evidence>
<keyword evidence="1" id="KW-0862">Zinc</keyword>
<dbReference type="SUPFAM" id="SSF57850">
    <property type="entry name" value="RING/U-box"/>
    <property type="match status" value="1"/>
</dbReference>
<keyword evidence="6" id="KW-1185">Reference proteome</keyword>
<accession>A0AA36JRK8</accession>
<keyword evidence="2" id="KW-0812">Transmembrane</keyword>
<dbReference type="EMBL" id="CAUJNA010003857">
    <property type="protein sequence ID" value="CAJ1411100.1"/>
    <property type="molecule type" value="Genomic_DNA"/>
</dbReference>
<dbReference type="Proteomes" id="UP001178507">
    <property type="component" value="Unassembled WGS sequence"/>
</dbReference>
<dbReference type="InterPro" id="IPR033438">
    <property type="entry name" value="MOLO1"/>
</dbReference>
<dbReference type="PANTHER" id="PTHR33748">
    <property type="entry name" value="PROTEIN CBG04600"/>
    <property type="match status" value="1"/>
</dbReference>
<dbReference type="GO" id="GO:0008270">
    <property type="term" value="F:zinc ion binding"/>
    <property type="evidence" value="ECO:0007669"/>
    <property type="project" value="UniProtKB-KW"/>
</dbReference>
<dbReference type="Pfam" id="PF13639">
    <property type="entry name" value="zf-RING_2"/>
    <property type="match status" value="1"/>
</dbReference>
<dbReference type="InterPro" id="IPR013083">
    <property type="entry name" value="Znf_RING/FYVE/PHD"/>
</dbReference>
<gene>
    <name evidence="5" type="ORF">EVOR1521_LOCUS31763</name>
</gene>
<dbReference type="AlphaFoldDB" id="A0AA36JRK8"/>
<proteinExistence type="predicted"/>
<keyword evidence="2" id="KW-1133">Transmembrane helix</keyword>
<reference evidence="5" key="1">
    <citation type="submission" date="2023-08" db="EMBL/GenBank/DDBJ databases">
        <authorList>
            <person name="Chen Y."/>
            <person name="Shah S."/>
            <person name="Dougan E. K."/>
            <person name="Thang M."/>
            <person name="Chan C."/>
        </authorList>
    </citation>
    <scope>NUCLEOTIDE SEQUENCE</scope>
</reference>
<evidence type="ECO:0000256" key="3">
    <source>
        <dbReference type="SAM" id="SignalP"/>
    </source>
</evidence>
<name>A0AA36JRK8_9DINO</name>
<comment type="caution">
    <text evidence="5">The sequence shown here is derived from an EMBL/GenBank/DDBJ whole genome shotgun (WGS) entry which is preliminary data.</text>
</comment>
<feature type="chain" id="PRO_5041313370" description="RING-type domain-containing protein" evidence="3">
    <location>
        <begin position="18"/>
        <end position="667"/>
    </location>
</feature>
<dbReference type="Pfam" id="PF17175">
    <property type="entry name" value="MOLO1"/>
    <property type="match status" value="1"/>
</dbReference>
<feature type="signal peptide" evidence="3">
    <location>
        <begin position="1"/>
        <end position="17"/>
    </location>
</feature>
<dbReference type="PANTHER" id="PTHR33748:SF5">
    <property type="entry name" value="GROUND-LIKE DOMAIN-CONTAINING PROTEIN"/>
    <property type="match status" value="1"/>
</dbReference>
<dbReference type="PROSITE" id="PS50089">
    <property type="entry name" value="ZF_RING_2"/>
    <property type="match status" value="1"/>
</dbReference>
<dbReference type="Gene3D" id="3.10.310.50">
    <property type="match status" value="1"/>
</dbReference>
<protein>
    <recommendedName>
        <fullName evidence="4">RING-type domain-containing protein</fullName>
    </recommendedName>
</protein>
<dbReference type="SMART" id="SM00184">
    <property type="entry name" value="RING"/>
    <property type="match status" value="1"/>
</dbReference>
<dbReference type="Gene3D" id="3.30.40.10">
    <property type="entry name" value="Zinc/RING finger domain, C3HC4 (zinc finger)"/>
    <property type="match status" value="1"/>
</dbReference>